<feature type="signal peptide" evidence="2">
    <location>
        <begin position="1"/>
        <end position="26"/>
    </location>
</feature>
<feature type="domain" description="Secretion system C-terminal sorting" evidence="4">
    <location>
        <begin position="553"/>
        <end position="622"/>
    </location>
</feature>
<evidence type="ECO:0000256" key="1">
    <source>
        <dbReference type="ARBA" id="ARBA00022729"/>
    </source>
</evidence>
<dbReference type="InterPro" id="IPR026444">
    <property type="entry name" value="Secre_tail"/>
</dbReference>
<feature type="chain" id="PRO_5032320479" description="Secreted protein (Por secretion system target)" evidence="2">
    <location>
        <begin position="27"/>
        <end position="624"/>
    </location>
</feature>
<dbReference type="Proteomes" id="UP000576209">
    <property type="component" value="Unassembled WGS sequence"/>
</dbReference>
<dbReference type="InterPro" id="IPR027039">
    <property type="entry name" value="Crtac1"/>
</dbReference>
<accession>A0A840E998</accession>
<dbReference type="PANTHER" id="PTHR16026:SF0">
    <property type="entry name" value="CARTILAGE ACIDIC PROTEIN 1"/>
    <property type="match status" value="1"/>
</dbReference>
<dbReference type="Pfam" id="PF07593">
    <property type="entry name" value="UnbV_ASPIC"/>
    <property type="match status" value="1"/>
</dbReference>
<evidence type="ECO:0000256" key="2">
    <source>
        <dbReference type="SAM" id="SignalP"/>
    </source>
</evidence>
<gene>
    <name evidence="5" type="ORF">GGR28_001241</name>
</gene>
<name>A0A840E998_9BACT</name>
<evidence type="ECO:0000259" key="3">
    <source>
        <dbReference type="Pfam" id="PF07593"/>
    </source>
</evidence>
<dbReference type="RefSeq" id="WP_183494867.1">
    <property type="nucleotide sequence ID" value="NZ_JACIFF010000002.1"/>
</dbReference>
<sequence>MRILVVIPVVLSLSLCGQSFTEVAAAAGVRHRTHDPHLISGGVVWFDYNGDRYPDLFLTGGGGNNHLYRNNWDGTFTDVTVRAGLHRGGRSIGAVSGDLDGDGDQDLFVTTDAGEPNLLFRNEGDGRFTEVHARSGITQASYSTAATIGDLDGDGLPDIYVANYLATAEPRDGGLPNFYYRNEGNFQFTEQAAALGLDDRGCGLGAVFTDLDDDGDRDLLIANDYGYLVSANEVLLNESPLHPRAAARIGMDATVNAMGIAVGDYDRDGDLDYYITNIRDNLLYENLDAGEYFAFQSSRTGTSLAERTSWGAAFADFDNDGYPDLAIANGQIVENGELEQADVLYRGSADRKFTDVSDAAGFTSVTRGRGLAAADYDLDGDVDIAINVVSPSATAADPALLYRNDTAPGNWLTVRLQDPQNYEGKVTAYVDGTPLLREIDGGSSYLSQSNVPLHFGLGAATTVDSIVIRWPGKAVNTLKNIAANQHLEVRKDGSFYRYVHRNNGNDNGSDFAFHTEMLTAADGTDSLLLIIRGDAGTVATHDPTDEFVFRLGPNPARDVIFITHNLPTATRIDLFDLNGKLLFQELLPGASSPVSIDLSGFSPGLYLCRITNGSRAYTQKFIHL</sequence>
<dbReference type="AlphaFoldDB" id="A0A840E998"/>
<reference evidence="5 6" key="1">
    <citation type="submission" date="2020-08" db="EMBL/GenBank/DDBJ databases">
        <title>Genomic Encyclopedia of Type Strains, Phase IV (KMG-IV): sequencing the most valuable type-strain genomes for metagenomic binning, comparative biology and taxonomic classification.</title>
        <authorList>
            <person name="Goeker M."/>
        </authorList>
    </citation>
    <scope>NUCLEOTIDE SEQUENCE [LARGE SCALE GENOMIC DNA]</scope>
    <source>
        <strain evidence="5 6">DSM 105137</strain>
    </source>
</reference>
<dbReference type="SUPFAM" id="SSF69318">
    <property type="entry name" value="Integrin alpha N-terminal domain"/>
    <property type="match status" value="1"/>
</dbReference>
<evidence type="ECO:0008006" key="7">
    <source>
        <dbReference type="Google" id="ProtNLM"/>
    </source>
</evidence>
<dbReference type="Pfam" id="PF18962">
    <property type="entry name" value="Por_Secre_tail"/>
    <property type="match status" value="1"/>
</dbReference>
<dbReference type="NCBIfam" id="TIGR04183">
    <property type="entry name" value="Por_Secre_tail"/>
    <property type="match status" value="1"/>
</dbReference>
<dbReference type="Pfam" id="PF13517">
    <property type="entry name" value="FG-GAP_3"/>
    <property type="match status" value="2"/>
</dbReference>
<dbReference type="PANTHER" id="PTHR16026">
    <property type="entry name" value="CARTILAGE ACIDIC PROTEIN 1"/>
    <property type="match status" value="1"/>
</dbReference>
<dbReference type="InterPro" id="IPR028994">
    <property type="entry name" value="Integrin_alpha_N"/>
</dbReference>
<proteinExistence type="predicted"/>
<evidence type="ECO:0000313" key="5">
    <source>
        <dbReference type="EMBL" id="MBB4078628.1"/>
    </source>
</evidence>
<organism evidence="5 6">
    <name type="scientific">Neolewinella aquimaris</name>
    <dbReference type="NCBI Taxonomy" id="1835722"/>
    <lineage>
        <taxon>Bacteria</taxon>
        <taxon>Pseudomonadati</taxon>
        <taxon>Bacteroidota</taxon>
        <taxon>Saprospiria</taxon>
        <taxon>Saprospirales</taxon>
        <taxon>Lewinellaceae</taxon>
        <taxon>Neolewinella</taxon>
    </lineage>
</organism>
<dbReference type="InterPro" id="IPR013517">
    <property type="entry name" value="FG-GAP"/>
</dbReference>
<comment type="caution">
    <text evidence="5">The sequence shown here is derived from an EMBL/GenBank/DDBJ whole genome shotgun (WGS) entry which is preliminary data.</text>
</comment>
<dbReference type="EMBL" id="JACIFF010000002">
    <property type="protein sequence ID" value="MBB4078628.1"/>
    <property type="molecule type" value="Genomic_DNA"/>
</dbReference>
<feature type="domain" description="ASPIC/UnbV" evidence="3">
    <location>
        <begin position="425"/>
        <end position="487"/>
    </location>
</feature>
<dbReference type="InterPro" id="IPR011519">
    <property type="entry name" value="UnbV_ASPIC"/>
</dbReference>
<evidence type="ECO:0000259" key="4">
    <source>
        <dbReference type="Pfam" id="PF18962"/>
    </source>
</evidence>
<protein>
    <recommendedName>
        <fullName evidence="7">Secreted protein (Por secretion system target)</fullName>
    </recommendedName>
</protein>
<evidence type="ECO:0000313" key="6">
    <source>
        <dbReference type="Proteomes" id="UP000576209"/>
    </source>
</evidence>
<keyword evidence="1 2" id="KW-0732">Signal</keyword>
<dbReference type="Gene3D" id="2.130.10.130">
    <property type="entry name" value="Integrin alpha, N-terminal"/>
    <property type="match status" value="2"/>
</dbReference>
<keyword evidence="6" id="KW-1185">Reference proteome</keyword>